<keyword evidence="2" id="KW-1185">Reference proteome</keyword>
<proteinExistence type="predicted"/>
<gene>
    <name evidence="1" type="ORF">SAMN02982927_01195</name>
</gene>
<name>A0A1I2QFS3_9BACL</name>
<dbReference type="AlphaFoldDB" id="A0A1I2QFS3"/>
<accession>A0A1I2QFS3</accession>
<dbReference type="EMBL" id="FOOY01000007">
    <property type="protein sequence ID" value="SFG27138.1"/>
    <property type="molecule type" value="Genomic_DNA"/>
</dbReference>
<dbReference type="Proteomes" id="UP000198752">
    <property type="component" value="Unassembled WGS sequence"/>
</dbReference>
<sequence>MSYDMFENDAHQKDPCDKFKHDCCDDPCKDFKRKEKKCPKKEEKGLLTELQVDQFPTIVPTRKAPNLRNKFANVDVCINDCKDRVVVVLTVEWGPKFYPELGSAVEAKSLPYPILVPFPAIFKIWRKGDSGPVLISEKRDSSFGIAYYFNKEIIANTTTTIHAVDPDPTLCKNKYFATIEPDETTMSPPVLTELSGFLGYSLPKLSVKNVHSYTLTAEVIAANKKKCK</sequence>
<organism evidence="1 2">
    <name type="scientific">Sporolactobacillus nakayamae</name>
    <dbReference type="NCBI Taxonomy" id="269670"/>
    <lineage>
        <taxon>Bacteria</taxon>
        <taxon>Bacillati</taxon>
        <taxon>Bacillota</taxon>
        <taxon>Bacilli</taxon>
        <taxon>Bacillales</taxon>
        <taxon>Sporolactobacillaceae</taxon>
        <taxon>Sporolactobacillus</taxon>
    </lineage>
</organism>
<evidence type="ECO:0000313" key="2">
    <source>
        <dbReference type="Proteomes" id="UP000198752"/>
    </source>
</evidence>
<evidence type="ECO:0000313" key="1">
    <source>
        <dbReference type="EMBL" id="SFG27138.1"/>
    </source>
</evidence>
<reference evidence="2" key="1">
    <citation type="submission" date="2016-10" db="EMBL/GenBank/DDBJ databases">
        <authorList>
            <person name="Varghese N."/>
            <person name="Submissions S."/>
        </authorList>
    </citation>
    <scope>NUCLEOTIDE SEQUENCE [LARGE SCALE GENOMIC DNA]</scope>
    <source>
        <strain evidence="2">ATCC 700379</strain>
    </source>
</reference>
<protein>
    <submittedName>
        <fullName evidence="1">Uncharacterized protein</fullName>
    </submittedName>
</protein>